<proteinExistence type="predicted"/>
<sequence length="177" mass="20387">EEQFDISFGKFDEKSEKEQKEAIVKSLDCGAISEIKQKINLEMKKKISLSLVNILQPTTFEPITDTSEITDINIITNMLESIGIGGQRRITDILNYIIPLNVNKELMLSDLSREQVDKTIWQSKILNEMKRLNVTYQFWHENNNLSYTSLMGPDKLKVLQNFNLTAIFQSNSRATQI</sequence>
<dbReference type="Proteomes" id="UP000789901">
    <property type="component" value="Unassembled WGS sequence"/>
</dbReference>
<gene>
    <name evidence="1" type="ORF">GMARGA_LOCUS37550</name>
</gene>
<comment type="caution">
    <text evidence="1">The sequence shown here is derived from an EMBL/GenBank/DDBJ whole genome shotgun (WGS) entry which is preliminary data.</text>
</comment>
<keyword evidence="2" id="KW-1185">Reference proteome</keyword>
<dbReference type="EMBL" id="CAJVQB010078865">
    <property type="protein sequence ID" value="CAG8845278.1"/>
    <property type="molecule type" value="Genomic_DNA"/>
</dbReference>
<feature type="non-terminal residue" evidence="1">
    <location>
        <position position="1"/>
    </location>
</feature>
<evidence type="ECO:0000313" key="2">
    <source>
        <dbReference type="Proteomes" id="UP000789901"/>
    </source>
</evidence>
<organism evidence="1 2">
    <name type="scientific">Gigaspora margarita</name>
    <dbReference type="NCBI Taxonomy" id="4874"/>
    <lineage>
        <taxon>Eukaryota</taxon>
        <taxon>Fungi</taxon>
        <taxon>Fungi incertae sedis</taxon>
        <taxon>Mucoromycota</taxon>
        <taxon>Glomeromycotina</taxon>
        <taxon>Glomeromycetes</taxon>
        <taxon>Diversisporales</taxon>
        <taxon>Gigasporaceae</taxon>
        <taxon>Gigaspora</taxon>
    </lineage>
</organism>
<evidence type="ECO:0000313" key="1">
    <source>
        <dbReference type="EMBL" id="CAG8845278.1"/>
    </source>
</evidence>
<accession>A0ABN7X3P5</accession>
<protein>
    <submittedName>
        <fullName evidence="1">42242_t:CDS:1</fullName>
    </submittedName>
</protein>
<reference evidence="1 2" key="1">
    <citation type="submission" date="2021-06" db="EMBL/GenBank/DDBJ databases">
        <authorList>
            <person name="Kallberg Y."/>
            <person name="Tangrot J."/>
            <person name="Rosling A."/>
        </authorList>
    </citation>
    <scope>NUCLEOTIDE SEQUENCE [LARGE SCALE GENOMIC DNA]</scope>
    <source>
        <strain evidence="1 2">120-4 pot B 10/14</strain>
    </source>
</reference>
<name>A0ABN7X3P5_GIGMA</name>